<reference evidence="1 2" key="1">
    <citation type="journal article" date="2013" name="Genome Announc.">
        <title>Genome Sequence of Naphthalene-Degrading Soil Bacterium Pseudomonas putida CSV86.</title>
        <authorList>
            <person name="Phale P.S."/>
            <person name="Paliwal V."/>
            <person name="Raju S.C."/>
            <person name="Modak A."/>
            <person name="Purohit H.J."/>
        </authorList>
    </citation>
    <scope>NUCLEOTIDE SEQUENCE [LARGE SCALE GENOMIC DNA]</scope>
    <source>
        <strain evidence="1 2">CSV86</strain>
    </source>
</reference>
<comment type="caution">
    <text evidence="1">The sequence shown here is derived from an EMBL/GenBank/DDBJ whole genome shotgun (WGS) entry which is preliminary data.</text>
</comment>
<keyword evidence="2" id="KW-1185">Reference proteome</keyword>
<organism evidence="1 2">
    <name type="scientific">Pseudomonas bharatica CSV86</name>
    <dbReference type="NCBI Taxonomy" id="1005395"/>
    <lineage>
        <taxon>Bacteria</taxon>
        <taxon>Pseudomonadati</taxon>
        <taxon>Pseudomonadota</taxon>
        <taxon>Gammaproteobacteria</taxon>
        <taxon>Pseudomonadales</taxon>
        <taxon>Pseudomonadaceae</taxon>
        <taxon>Pseudomonas</taxon>
        <taxon>Pseudomonas bharatica</taxon>
    </lineage>
</organism>
<evidence type="ECO:0000313" key="2">
    <source>
        <dbReference type="Proteomes" id="UP000010448"/>
    </source>
</evidence>
<proteinExistence type="predicted"/>
<dbReference type="RefSeq" id="WP_009403675.1">
    <property type="nucleotide sequence ID" value="NZ_AMWJ02000002.1"/>
</dbReference>
<dbReference type="OrthoDB" id="5406089at2"/>
<dbReference type="EMBL" id="AMWJ02000002">
    <property type="protein sequence ID" value="NNJ17207.1"/>
    <property type="molecule type" value="Genomic_DNA"/>
</dbReference>
<dbReference type="Pfam" id="PF14316">
    <property type="entry name" value="DUF4381"/>
    <property type="match status" value="1"/>
</dbReference>
<name>L1LWF7_9PSED</name>
<protein>
    <submittedName>
        <fullName evidence="1">DUF4381 domain-containing protein</fullName>
    </submittedName>
</protein>
<evidence type="ECO:0000313" key="1">
    <source>
        <dbReference type="EMBL" id="NNJ17207.1"/>
    </source>
</evidence>
<dbReference type="Proteomes" id="UP000010448">
    <property type="component" value="Unassembled WGS sequence"/>
</dbReference>
<dbReference type="InterPro" id="IPR025489">
    <property type="entry name" value="DUF4381"/>
</dbReference>
<dbReference type="eggNOG" id="COG2304">
    <property type="taxonomic scope" value="Bacteria"/>
</dbReference>
<accession>L1LWF7</accession>
<dbReference type="AlphaFoldDB" id="L1LWF7"/>
<gene>
    <name evidence="1" type="ORF">CSV86_019485</name>
</gene>
<sequence length="163" mass="18777">MTRQVPDIDQLQEIALPAPVSYWPQTWGWTVLLILLLAAVLVWALRAWRHWQRNRYRREALARLDALERRLEQHPDDCQALRALPELLKRVALSMPGGRAVAPLHDSQWQAFLVAHASAPLPDNFAQLLAHLAYAPQARLHEVDARELLRHSRAWVEQHHVAA</sequence>